<gene>
    <name evidence="2" type="ORF">B296_00006078</name>
</gene>
<feature type="region of interest" description="Disordered" evidence="1">
    <location>
        <begin position="21"/>
        <end position="49"/>
    </location>
</feature>
<proteinExistence type="predicted"/>
<name>A0A427BB85_ENSVE</name>
<dbReference type="AlphaFoldDB" id="A0A427BB85"/>
<evidence type="ECO:0000256" key="1">
    <source>
        <dbReference type="SAM" id="MobiDB-lite"/>
    </source>
</evidence>
<reference evidence="2 3" key="1">
    <citation type="journal article" date="2014" name="Agronomy (Basel)">
        <title>A Draft Genome Sequence for Ensete ventricosum, the Drought-Tolerant Tree Against Hunger.</title>
        <authorList>
            <person name="Harrison J."/>
            <person name="Moore K.A."/>
            <person name="Paszkiewicz K."/>
            <person name="Jones T."/>
            <person name="Grant M."/>
            <person name="Ambacheew D."/>
            <person name="Muzemil S."/>
            <person name="Studholme D.J."/>
        </authorList>
    </citation>
    <scope>NUCLEOTIDE SEQUENCE [LARGE SCALE GENOMIC DNA]</scope>
</reference>
<accession>A0A427BB85</accession>
<comment type="caution">
    <text evidence="2">The sequence shown here is derived from an EMBL/GenBank/DDBJ whole genome shotgun (WGS) entry which is preliminary data.</text>
</comment>
<sequence length="162" mass="17279">MQRAGSLCIFSRLCLRQHSPTSPELLEPRRMHGNSVPSPTATKKAKLPSAAQQRNNAVWWIDPGSELPSSSLSLLSSTSQASIANVGPMLPADRIPVDQPLLSGSQASSGVLSKGFSCSRTEDERVGGVVVSDTDADLRCMFGVGCDKSSDEPSQSLPFYCR</sequence>
<evidence type="ECO:0000313" key="3">
    <source>
        <dbReference type="Proteomes" id="UP000287651"/>
    </source>
</evidence>
<dbReference type="EMBL" id="AMZH03000067">
    <property type="protein sequence ID" value="RRT85751.1"/>
    <property type="molecule type" value="Genomic_DNA"/>
</dbReference>
<dbReference type="Proteomes" id="UP000287651">
    <property type="component" value="Unassembled WGS sequence"/>
</dbReference>
<evidence type="ECO:0000313" key="2">
    <source>
        <dbReference type="EMBL" id="RRT85751.1"/>
    </source>
</evidence>
<organism evidence="2 3">
    <name type="scientific">Ensete ventricosum</name>
    <name type="common">Abyssinian banana</name>
    <name type="synonym">Musa ensete</name>
    <dbReference type="NCBI Taxonomy" id="4639"/>
    <lineage>
        <taxon>Eukaryota</taxon>
        <taxon>Viridiplantae</taxon>
        <taxon>Streptophyta</taxon>
        <taxon>Embryophyta</taxon>
        <taxon>Tracheophyta</taxon>
        <taxon>Spermatophyta</taxon>
        <taxon>Magnoliopsida</taxon>
        <taxon>Liliopsida</taxon>
        <taxon>Zingiberales</taxon>
        <taxon>Musaceae</taxon>
        <taxon>Ensete</taxon>
    </lineage>
</organism>
<protein>
    <submittedName>
        <fullName evidence="2">Uncharacterized protein</fullName>
    </submittedName>
</protein>